<feature type="compositionally biased region" description="Polar residues" evidence="23">
    <location>
        <begin position="292"/>
        <end position="317"/>
    </location>
</feature>
<feature type="compositionally biased region" description="Polar residues" evidence="23">
    <location>
        <begin position="421"/>
        <end position="434"/>
    </location>
</feature>
<evidence type="ECO:0000256" key="16">
    <source>
        <dbReference type="ARBA" id="ARBA00048763"/>
    </source>
</evidence>
<evidence type="ECO:0000256" key="12">
    <source>
        <dbReference type="ARBA" id="ARBA00023242"/>
    </source>
</evidence>
<comment type="catalytic activity">
    <reaction evidence="14">
        <text>a 5'-end (N(2),N(7)-dimethyl 5'-triphosphoguanosine)-ribonucleoside in snoRNA + S-adenosyl-L-methionine = a 5'-end (N(2),N(2),N(7)-trimethyl 5'-triphosphoguanosine)-ribonucleoside in snoRNA + S-adenosyl-L-homocysteine + H(+)</text>
        <dbReference type="Rhea" id="RHEA:78507"/>
        <dbReference type="Rhea" id="RHEA-COMP:19088"/>
        <dbReference type="Rhea" id="RHEA-COMP:19090"/>
        <dbReference type="ChEBI" id="CHEBI:15378"/>
        <dbReference type="ChEBI" id="CHEBI:57856"/>
        <dbReference type="ChEBI" id="CHEBI:59789"/>
        <dbReference type="ChEBI" id="CHEBI:167623"/>
        <dbReference type="ChEBI" id="CHEBI:172880"/>
    </reaction>
    <physiologicalReaction direction="left-to-right" evidence="14">
        <dbReference type="Rhea" id="RHEA:78508"/>
    </physiologicalReaction>
</comment>
<evidence type="ECO:0000256" key="18">
    <source>
        <dbReference type="ARBA" id="ARBA00049790"/>
    </source>
</evidence>
<evidence type="ECO:0000256" key="11">
    <source>
        <dbReference type="ARBA" id="ARBA00023163"/>
    </source>
</evidence>
<evidence type="ECO:0000256" key="1">
    <source>
        <dbReference type="ARBA" id="ARBA00004408"/>
    </source>
</evidence>
<dbReference type="AlphaFoldDB" id="A0A4Z2C1L6"/>
<evidence type="ECO:0000256" key="22">
    <source>
        <dbReference type="ARBA" id="ARBA00081504"/>
    </source>
</evidence>
<name>A0A4Z2C1L6_9TELE</name>
<evidence type="ECO:0000256" key="17">
    <source>
        <dbReference type="ARBA" id="ARBA00049075"/>
    </source>
</evidence>
<dbReference type="EMBL" id="SWLE01000007">
    <property type="protein sequence ID" value="TNM98303.1"/>
    <property type="molecule type" value="Genomic_DNA"/>
</dbReference>
<keyword evidence="6" id="KW-0597">Phosphoprotein</keyword>
<comment type="similarity">
    <text evidence="13">Belongs to the methyltransferase superfamily. Trimethylguanosine synthase family.</text>
</comment>
<keyword evidence="11" id="KW-0804">Transcription</keyword>
<comment type="catalytic activity">
    <reaction evidence="15">
        <text>a 5'-end (N(7)-methyl 5'-triphosphoguanosine)-ribonucleoside in snoRNA + S-adenosyl-L-methionine = a 5'-end (N(2),N(7)-dimethyl 5'-triphosphoguanosine)-ribonucleoside in snoRNA + S-adenosyl-L-homocysteine + H(+)</text>
        <dbReference type="Rhea" id="RHEA:78475"/>
        <dbReference type="Rhea" id="RHEA-COMP:19086"/>
        <dbReference type="Rhea" id="RHEA-COMP:19088"/>
        <dbReference type="ChEBI" id="CHEBI:15378"/>
        <dbReference type="ChEBI" id="CHEBI:57856"/>
        <dbReference type="ChEBI" id="CHEBI:59789"/>
        <dbReference type="ChEBI" id="CHEBI:156461"/>
        <dbReference type="ChEBI" id="CHEBI:172880"/>
    </reaction>
    <physiologicalReaction direction="left-to-right" evidence="15">
        <dbReference type="Rhea" id="RHEA:78476"/>
    </physiologicalReaction>
</comment>
<feature type="compositionally biased region" description="Basic and acidic residues" evidence="23">
    <location>
        <begin position="321"/>
        <end position="333"/>
    </location>
</feature>
<comment type="subunit">
    <text evidence="20">May form homooligomers. Interacts with CREBBP/CBP, EED/WAIT1, EP300/P300, NCOA6/PRIP, PPARBP/PBP and SMN.</text>
</comment>
<evidence type="ECO:0000256" key="9">
    <source>
        <dbReference type="ARBA" id="ARBA00022691"/>
    </source>
</evidence>
<evidence type="ECO:0000256" key="6">
    <source>
        <dbReference type="ARBA" id="ARBA00022553"/>
    </source>
</evidence>
<keyword evidence="8" id="KW-0808">Transferase</keyword>
<reference evidence="24 25" key="1">
    <citation type="submission" date="2019-04" db="EMBL/GenBank/DDBJ databases">
        <title>The sequence and de novo assembly of Takifugu bimaculatus genome using PacBio and Hi-C technologies.</title>
        <authorList>
            <person name="Xu P."/>
            <person name="Liu B."/>
            <person name="Zhou Z."/>
        </authorList>
    </citation>
    <scope>NUCLEOTIDE SEQUENCE [LARGE SCALE GENOMIC DNA]</scope>
    <source>
        <strain evidence="24">TB-2018</strain>
        <tissue evidence="24">Muscle</tissue>
    </source>
</reference>
<dbReference type="GO" id="GO:0005737">
    <property type="term" value="C:cytoplasm"/>
    <property type="evidence" value="ECO:0007669"/>
    <property type="project" value="UniProtKB-SubCell"/>
</dbReference>
<dbReference type="PANTHER" id="PTHR14741">
    <property type="entry name" value="S-ADENOSYLMETHIONINE-DEPENDENT METHYLTRANSFERASE RELATED"/>
    <property type="match status" value="1"/>
</dbReference>
<evidence type="ECO:0000256" key="21">
    <source>
        <dbReference type="ARBA" id="ARBA00079339"/>
    </source>
</evidence>
<evidence type="ECO:0000256" key="10">
    <source>
        <dbReference type="ARBA" id="ARBA00023015"/>
    </source>
</evidence>
<keyword evidence="10" id="KW-0805">Transcription regulation</keyword>
<keyword evidence="5" id="KW-0963">Cytoplasm</keyword>
<evidence type="ECO:0000256" key="13">
    <source>
        <dbReference type="ARBA" id="ARBA00025783"/>
    </source>
</evidence>
<keyword evidence="12" id="KW-0539">Nucleus</keyword>
<evidence type="ECO:0000313" key="25">
    <source>
        <dbReference type="Proteomes" id="UP000516260"/>
    </source>
</evidence>
<dbReference type="SUPFAM" id="SSF53335">
    <property type="entry name" value="S-adenosyl-L-methionine-dependent methyltransferases"/>
    <property type="match status" value="1"/>
</dbReference>
<evidence type="ECO:0000256" key="8">
    <source>
        <dbReference type="ARBA" id="ARBA00022679"/>
    </source>
</evidence>
<dbReference type="GO" id="GO:0071164">
    <property type="term" value="F:RNA cap trimethylguanosine synthase activity"/>
    <property type="evidence" value="ECO:0007669"/>
    <property type="project" value="TreeGrafter"/>
</dbReference>
<dbReference type="Pfam" id="PF09445">
    <property type="entry name" value="Methyltransf_15"/>
    <property type="match status" value="1"/>
</dbReference>
<evidence type="ECO:0000256" key="3">
    <source>
        <dbReference type="ARBA" id="ARBA00004604"/>
    </source>
</evidence>
<feature type="region of interest" description="Disordered" evidence="23">
    <location>
        <begin position="394"/>
        <end position="511"/>
    </location>
</feature>
<dbReference type="CDD" id="cd02440">
    <property type="entry name" value="AdoMet_MTases"/>
    <property type="match status" value="1"/>
</dbReference>
<dbReference type="InterPro" id="IPR019012">
    <property type="entry name" value="RNA_cap_Gua-N2-MeTrfase"/>
</dbReference>
<keyword evidence="7" id="KW-0489">Methyltransferase</keyword>
<evidence type="ECO:0000313" key="24">
    <source>
        <dbReference type="EMBL" id="TNM98303.1"/>
    </source>
</evidence>
<sequence>MLESSMTVVADIFFSKNNSGEPEDQVIHCRCSRAFYQDRDLYRSDNRLITIELSDSDGHDEDNEEEEVFDEEALLMTSMGLPLAFASTSDYRRTSRQEKRGCSTYYMSMDEDGEENGDLQFDIEDETKTGPQSEGPRSKIQDCGWETYWARHRESLLWSSWLEKHPEMFLTDNQEIVSAPWNDLKLDWDKHVAETYYSYWEQYTYWVGQGWTTDDFVSAVDTNEEAASVVINSCSVANPEKWRDRIEQRQREEVSAPQDDVKALNHLFGENCTLEISQNQEVCGLDPPHDGGNNSEKPAPSSQHNGPQQSESPQATNVPVKRPDTKTEMPNREGEDEDYDPPGGKQSKSKSSHELDVEENPNLTSEEAWAKLGLKRNPEPLLSSVVHFRRRAGEKYQKHGWRKRAAHKTAKHIRFDETGAEDNTQTSRTLSKVQTFLEENRSVSQMTLFEQGEMEEGSRQEAEDRSPSFTQEEKQSAKEGNTEAKREDRQDRDCRMWSQPQQETDHPGRQLTCLDIPDFLRLDAVEGRSDVRVKEGKKAKKRKKSKHMKKHQVPAEMATEPELAKYWAQRYRLFSRFDQGIKLDREGWFSVTPERIAEHIALRVDQSFCPAQLVIDAFCGVGGNAIQFALTGKRVLAIDINAERLNLAQHNARVYNVADKIEFVQGDFLQLAPRLRGDVVFLSPPWGGPEYLSADVFDIKTMMEPDGYPLLHFSNLFSLTFTTFQIFHLAKMISDNIMYFLPRNADMDQVASLAGPGGKVEVEQNFLNNKLKTVTAYFGSLIKSDN</sequence>
<feature type="region of interest" description="Disordered" evidence="23">
    <location>
        <begin position="531"/>
        <end position="556"/>
    </location>
</feature>
<comment type="catalytic activity">
    <reaction evidence="16">
        <text>a 5'-end (N(2),N(7)-dimethyl 5'-triphosphoguanosine)-ribonucleoside in snRNA + S-adenosyl-L-methionine = a 5'-end (N(2),N(2),N(7)-trimethyl 5'-triphosphoguanosine)-ribonucleoside in snRNA + S-adenosyl-L-homocysteine + H(+)</text>
        <dbReference type="Rhea" id="RHEA:78479"/>
        <dbReference type="Rhea" id="RHEA-COMP:19087"/>
        <dbReference type="Rhea" id="RHEA-COMP:19089"/>
        <dbReference type="ChEBI" id="CHEBI:15378"/>
        <dbReference type="ChEBI" id="CHEBI:57856"/>
        <dbReference type="ChEBI" id="CHEBI:59789"/>
        <dbReference type="ChEBI" id="CHEBI:167623"/>
        <dbReference type="ChEBI" id="CHEBI:172880"/>
    </reaction>
    <physiologicalReaction direction="left-to-right" evidence="16">
        <dbReference type="Rhea" id="RHEA:78480"/>
    </physiologicalReaction>
</comment>
<comment type="caution">
    <text evidence="24">The sequence shown here is derived from an EMBL/GenBank/DDBJ whole genome shotgun (WGS) entry which is preliminary data.</text>
</comment>
<keyword evidence="25" id="KW-1185">Reference proteome</keyword>
<comment type="catalytic activity">
    <reaction evidence="17">
        <text>a 5'-end (N(7)-methyl 5'-triphosphoguanosine)-ribonucleoside in snRNA + S-adenosyl-L-methionine = a 5'-end (N(2),N(7)-dimethyl 5'-triphosphoguanosine)-ribonucleoside in snRNA + S-adenosyl-L-homocysteine + H(+)</text>
        <dbReference type="Rhea" id="RHEA:78471"/>
        <dbReference type="Rhea" id="RHEA-COMP:19085"/>
        <dbReference type="Rhea" id="RHEA-COMP:19087"/>
        <dbReference type="ChEBI" id="CHEBI:15378"/>
        <dbReference type="ChEBI" id="CHEBI:57856"/>
        <dbReference type="ChEBI" id="CHEBI:59789"/>
        <dbReference type="ChEBI" id="CHEBI:156461"/>
        <dbReference type="ChEBI" id="CHEBI:172880"/>
    </reaction>
    <physiologicalReaction direction="left-to-right" evidence="17">
        <dbReference type="Rhea" id="RHEA:78472"/>
    </physiologicalReaction>
</comment>
<evidence type="ECO:0000256" key="23">
    <source>
        <dbReference type="SAM" id="MobiDB-lite"/>
    </source>
</evidence>
<protein>
    <recommendedName>
        <fullName evidence="4">Trimethylguanosine synthase</fullName>
    </recommendedName>
    <alternativeName>
        <fullName evidence="18">Cap-specific guanine-N(2) methyltransferase</fullName>
    </alternativeName>
    <alternativeName>
        <fullName evidence="21">Nuclear receptor coactivator 6-interacting protein</fullName>
    </alternativeName>
    <alternativeName>
        <fullName evidence="22">PRIP-interacting protein with methyltransferase motif</fullName>
    </alternativeName>
</protein>
<feature type="compositionally biased region" description="Basic residues" evidence="23">
    <location>
        <begin position="537"/>
        <end position="552"/>
    </location>
</feature>
<dbReference type="GO" id="GO:0015030">
    <property type="term" value="C:Cajal body"/>
    <property type="evidence" value="ECO:0007669"/>
    <property type="project" value="UniProtKB-SubCell"/>
</dbReference>
<feature type="compositionally biased region" description="Basic and acidic residues" evidence="23">
    <location>
        <begin position="456"/>
        <end position="495"/>
    </location>
</feature>
<evidence type="ECO:0000256" key="20">
    <source>
        <dbReference type="ARBA" id="ARBA00064494"/>
    </source>
</evidence>
<organism evidence="24 25">
    <name type="scientific">Takifugu bimaculatus</name>
    <dbReference type="NCBI Taxonomy" id="433685"/>
    <lineage>
        <taxon>Eukaryota</taxon>
        <taxon>Metazoa</taxon>
        <taxon>Chordata</taxon>
        <taxon>Craniata</taxon>
        <taxon>Vertebrata</taxon>
        <taxon>Euteleostomi</taxon>
        <taxon>Actinopterygii</taxon>
        <taxon>Neopterygii</taxon>
        <taxon>Teleostei</taxon>
        <taxon>Neoteleostei</taxon>
        <taxon>Acanthomorphata</taxon>
        <taxon>Eupercaria</taxon>
        <taxon>Tetraodontiformes</taxon>
        <taxon>Tetradontoidea</taxon>
        <taxon>Tetraodontidae</taxon>
        <taxon>Takifugu</taxon>
    </lineage>
</organism>
<evidence type="ECO:0000256" key="5">
    <source>
        <dbReference type="ARBA" id="ARBA00022490"/>
    </source>
</evidence>
<dbReference type="Proteomes" id="UP000516260">
    <property type="component" value="Chromosome 15"/>
</dbReference>
<accession>A0A4Z2C1L6</accession>
<dbReference type="InterPro" id="IPR029063">
    <property type="entry name" value="SAM-dependent_MTases_sf"/>
</dbReference>
<evidence type="ECO:0000256" key="7">
    <source>
        <dbReference type="ARBA" id="ARBA00022603"/>
    </source>
</evidence>
<evidence type="ECO:0000256" key="15">
    <source>
        <dbReference type="ARBA" id="ARBA00048740"/>
    </source>
</evidence>
<dbReference type="PANTHER" id="PTHR14741:SF32">
    <property type="entry name" value="TRIMETHYLGUANOSINE SYNTHASE"/>
    <property type="match status" value="1"/>
</dbReference>
<evidence type="ECO:0000256" key="2">
    <source>
        <dbReference type="ARBA" id="ARBA00004496"/>
    </source>
</evidence>
<evidence type="ECO:0000256" key="14">
    <source>
        <dbReference type="ARBA" id="ARBA00047418"/>
    </source>
</evidence>
<comment type="function">
    <text evidence="19">Catalyzes the 2 serial methylation steps for the conversion of the 7-monomethylguanosine (m(7)G) caps of snRNAs and snoRNAs to a 2,2,7-trimethylguanosine (m(2,2,7)G) cap structure. The enzyme is specific for guanine, and N7 methylation must precede N2 methylation. Hypermethylation of the m7G cap of U snRNAs leads to their concentration in nuclear foci, their colocalization with coilin and the formation of canonical Cajal bodies (CBs). Plays a role in transcriptional regulation.</text>
</comment>
<comment type="subcellular location">
    <subcellularLocation>
        <location evidence="2">Cytoplasm</location>
    </subcellularLocation>
    <subcellularLocation>
        <location evidence="1">Nucleus</location>
        <location evidence="1">Cajal body</location>
    </subcellularLocation>
    <subcellularLocation>
        <location evidence="3">Nucleus</location>
        <location evidence="3">Nucleolus</location>
    </subcellularLocation>
</comment>
<gene>
    <name evidence="24" type="ORF">fugu_014549</name>
</gene>
<dbReference type="FunFam" id="3.40.50.150:FF:000066">
    <property type="entry name" value="Trimethylguanosine synthase 1"/>
    <property type="match status" value="1"/>
</dbReference>
<dbReference type="Gene3D" id="3.40.50.150">
    <property type="entry name" value="Vaccinia Virus protein VP39"/>
    <property type="match status" value="1"/>
</dbReference>
<evidence type="ECO:0000256" key="19">
    <source>
        <dbReference type="ARBA" id="ARBA00057179"/>
    </source>
</evidence>
<keyword evidence="9" id="KW-0949">S-adenosyl-L-methionine</keyword>
<dbReference type="GO" id="GO:0005730">
    <property type="term" value="C:nucleolus"/>
    <property type="evidence" value="ECO:0007669"/>
    <property type="project" value="UniProtKB-SubCell"/>
</dbReference>
<feature type="region of interest" description="Disordered" evidence="23">
    <location>
        <begin position="282"/>
        <end position="364"/>
    </location>
</feature>
<evidence type="ECO:0000256" key="4">
    <source>
        <dbReference type="ARBA" id="ARBA00018517"/>
    </source>
</evidence>
<proteinExistence type="inferred from homology"/>
<feature type="compositionally biased region" description="Basic residues" evidence="23">
    <location>
        <begin position="398"/>
        <end position="412"/>
    </location>
</feature>